<evidence type="ECO:0000313" key="8">
    <source>
        <dbReference type="EMBL" id="KAA9331853.1"/>
    </source>
</evidence>
<organism evidence="8 9">
    <name type="scientific">Adhaeribacter soli</name>
    <dbReference type="NCBI Taxonomy" id="2607655"/>
    <lineage>
        <taxon>Bacteria</taxon>
        <taxon>Pseudomonadati</taxon>
        <taxon>Bacteroidota</taxon>
        <taxon>Cytophagia</taxon>
        <taxon>Cytophagales</taxon>
        <taxon>Hymenobacteraceae</taxon>
        <taxon>Adhaeribacter</taxon>
    </lineage>
</organism>
<keyword evidence="2 5" id="KW-0812">Transmembrane</keyword>
<keyword evidence="3 5" id="KW-1133">Transmembrane helix</keyword>
<dbReference type="Pfam" id="PF24961">
    <property type="entry name" value="NfeD_membrane"/>
    <property type="match status" value="1"/>
</dbReference>
<comment type="caution">
    <text evidence="8">The sequence shown here is derived from an EMBL/GenBank/DDBJ whole genome shotgun (WGS) entry which is preliminary data.</text>
</comment>
<evidence type="ECO:0000256" key="3">
    <source>
        <dbReference type="ARBA" id="ARBA00022989"/>
    </source>
</evidence>
<dbReference type="Gene3D" id="2.40.50.140">
    <property type="entry name" value="Nucleic acid-binding proteins"/>
    <property type="match status" value="1"/>
</dbReference>
<dbReference type="GO" id="GO:0005886">
    <property type="term" value="C:plasma membrane"/>
    <property type="evidence" value="ECO:0007669"/>
    <property type="project" value="TreeGrafter"/>
</dbReference>
<name>A0A5N1ISC0_9BACT</name>
<dbReference type="Pfam" id="PF01957">
    <property type="entry name" value="NfeD"/>
    <property type="match status" value="1"/>
</dbReference>
<evidence type="ECO:0000259" key="6">
    <source>
        <dbReference type="Pfam" id="PF01957"/>
    </source>
</evidence>
<comment type="subcellular location">
    <subcellularLocation>
        <location evidence="1">Membrane</location>
        <topology evidence="1">Multi-pass membrane protein</topology>
    </subcellularLocation>
</comment>
<evidence type="ECO:0000256" key="4">
    <source>
        <dbReference type="ARBA" id="ARBA00023136"/>
    </source>
</evidence>
<reference evidence="8 9" key="1">
    <citation type="submission" date="2019-09" db="EMBL/GenBank/DDBJ databases">
        <title>Genome sequence of Adhaeribacter sp. M2.</title>
        <authorList>
            <person name="Srinivasan S."/>
        </authorList>
    </citation>
    <scope>NUCLEOTIDE SEQUENCE [LARGE SCALE GENOMIC DNA]</scope>
    <source>
        <strain evidence="8 9">M2</strain>
    </source>
</reference>
<dbReference type="AlphaFoldDB" id="A0A5N1ISC0"/>
<dbReference type="InterPro" id="IPR002810">
    <property type="entry name" value="NfeD-like_C"/>
</dbReference>
<proteinExistence type="predicted"/>
<feature type="domain" description="NfeD integral membrane" evidence="7">
    <location>
        <begin position="7"/>
        <end position="72"/>
    </location>
</feature>
<dbReference type="InterPro" id="IPR052165">
    <property type="entry name" value="Membrane_assoc_protease"/>
</dbReference>
<keyword evidence="9" id="KW-1185">Reference proteome</keyword>
<dbReference type="Proteomes" id="UP000326570">
    <property type="component" value="Unassembled WGS sequence"/>
</dbReference>
<protein>
    <submittedName>
        <fullName evidence="8">Uncharacterized protein</fullName>
    </submittedName>
</protein>
<evidence type="ECO:0000256" key="1">
    <source>
        <dbReference type="ARBA" id="ARBA00004141"/>
    </source>
</evidence>
<evidence type="ECO:0000313" key="9">
    <source>
        <dbReference type="Proteomes" id="UP000326570"/>
    </source>
</evidence>
<feature type="transmembrane region" description="Helical" evidence="5">
    <location>
        <begin position="52"/>
        <end position="73"/>
    </location>
</feature>
<accession>A0A5N1ISC0</accession>
<dbReference type="PANTHER" id="PTHR33507:SF3">
    <property type="entry name" value="INNER MEMBRANE PROTEIN YBBJ"/>
    <property type="match status" value="1"/>
</dbReference>
<dbReference type="InterPro" id="IPR056739">
    <property type="entry name" value="NfeD_membrane"/>
</dbReference>
<feature type="domain" description="NfeD-like C-terminal" evidence="6">
    <location>
        <begin position="100"/>
        <end position="152"/>
    </location>
</feature>
<dbReference type="PANTHER" id="PTHR33507">
    <property type="entry name" value="INNER MEMBRANE PROTEIN YBBJ"/>
    <property type="match status" value="1"/>
</dbReference>
<dbReference type="InterPro" id="IPR012340">
    <property type="entry name" value="NA-bd_OB-fold"/>
</dbReference>
<sequence>MEWITIVSLLVFGIVLLAAEIVLVPGTTVVGLAGVILIGIGVWMGFRDLGSGYGYLILGISVVLTAAFVYVGLKKQTWQKFALTTVNKARVNEDIKPELEVGETGTTLSSLRPIGTGYFHGKHFEVCTNGEFIPTNTSIRIIKIDHHRIVVEQTS</sequence>
<gene>
    <name evidence="8" type="ORF">F0P94_13730</name>
</gene>
<feature type="transmembrane region" description="Helical" evidence="5">
    <location>
        <begin position="29"/>
        <end position="46"/>
    </location>
</feature>
<dbReference type="RefSeq" id="WP_150904462.1">
    <property type="nucleotide sequence ID" value="NZ_VTWT01000007.1"/>
</dbReference>
<evidence type="ECO:0000256" key="5">
    <source>
        <dbReference type="SAM" id="Phobius"/>
    </source>
</evidence>
<evidence type="ECO:0000259" key="7">
    <source>
        <dbReference type="Pfam" id="PF24961"/>
    </source>
</evidence>
<keyword evidence="4 5" id="KW-0472">Membrane</keyword>
<feature type="transmembrane region" description="Helical" evidence="5">
    <location>
        <begin position="6"/>
        <end position="24"/>
    </location>
</feature>
<dbReference type="EMBL" id="VTWT01000007">
    <property type="protein sequence ID" value="KAA9331853.1"/>
    <property type="molecule type" value="Genomic_DNA"/>
</dbReference>
<evidence type="ECO:0000256" key="2">
    <source>
        <dbReference type="ARBA" id="ARBA00022692"/>
    </source>
</evidence>